<evidence type="ECO:0000256" key="4">
    <source>
        <dbReference type="ARBA" id="ARBA00022960"/>
    </source>
</evidence>
<dbReference type="PANTHER" id="PTHR47019:SF1">
    <property type="entry name" value="LIPID II FLIPPASE MURJ"/>
    <property type="match status" value="1"/>
</dbReference>
<evidence type="ECO:0000256" key="2">
    <source>
        <dbReference type="ARBA" id="ARBA00022475"/>
    </source>
</evidence>
<feature type="transmembrane region" description="Helical" evidence="10">
    <location>
        <begin position="248"/>
        <end position="271"/>
    </location>
</feature>
<comment type="function">
    <text evidence="8">Involved in peptidoglycan biosynthesis. Transports lipid-linked peptidoglycan precursors from the inner to the outer leaflet of the cytoplasmic membrane.</text>
</comment>
<dbReference type="Pfam" id="PF03023">
    <property type="entry name" value="MurJ"/>
    <property type="match status" value="1"/>
</dbReference>
<dbReference type="InterPro" id="IPR004268">
    <property type="entry name" value="MurJ"/>
</dbReference>
<keyword evidence="4" id="KW-0133">Cell shape</keyword>
<dbReference type="AlphaFoldDB" id="A0A109JNL1"/>
<gene>
    <name evidence="11" type="ORF">AS156_11105</name>
</gene>
<evidence type="ECO:0000313" key="11">
    <source>
        <dbReference type="EMBL" id="KWV52108.1"/>
    </source>
</evidence>
<feature type="transmembrane region" description="Helical" evidence="10">
    <location>
        <begin position="365"/>
        <end position="387"/>
    </location>
</feature>
<feature type="transmembrane region" description="Helical" evidence="10">
    <location>
        <begin position="168"/>
        <end position="192"/>
    </location>
</feature>
<feature type="transmembrane region" description="Helical" evidence="10">
    <location>
        <begin position="114"/>
        <end position="135"/>
    </location>
</feature>
<dbReference type="GO" id="GO:0008360">
    <property type="term" value="P:regulation of cell shape"/>
    <property type="evidence" value="ECO:0007669"/>
    <property type="project" value="UniProtKB-KW"/>
</dbReference>
<keyword evidence="6 10" id="KW-1133">Transmembrane helix</keyword>
<feature type="transmembrane region" description="Helical" evidence="10">
    <location>
        <begin position="142"/>
        <end position="162"/>
    </location>
</feature>
<dbReference type="GO" id="GO:0009252">
    <property type="term" value="P:peptidoglycan biosynthetic process"/>
    <property type="evidence" value="ECO:0007669"/>
    <property type="project" value="UniProtKB-KW"/>
</dbReference>
<dbReference type="EMBL" id="LNCU01000085">
    <property type="protein sequence ID" value="KWV52108.1"/>
    <property type="molecule type" value="Genomic_DNA"/>
</dbReference>
<reference evidence="11 12" key="1">
    <citation type="submission" date="2015-11" db="EMBL/GenBank/DDBJ databases">
        <title>Draft Genome Sequence of the Strain BR 10303 (Bradyrhizobium sp.) isolated from nodules of Centrolobium paraense.</title>
        <authorList>
            <person name="Zelli J.E."/>
            <person name="Simoes-Araujo J.L."/>
            <person name="Barauna A.C."/>
            <person name="Silva K."/>
        </authorList>
    </citation>
    <scope>NUCLEOTIDE SEQUENCE [LARGE SCALE GENOMIC DNA]</scope>
    <source>
        <strain evidence="11 12">BR 10303</strain>
    </source>
</reference>
<feature type="transmembrane region" description="Helical" evidence="10">
    <location>
        <begin position="28"/>
        <end position="52"/>
    </location>
</feature>
<dbReference type="GO" id="GO:0034204">
    <property type="term" value="P:lipid translocation"/>
    <property type="evidence" value="ECO:0007669"/>
    <property type="project" value="TreeGrafter"/>
</dbReference>
<evidence type="ECO:0000256" key="6">
    <source>
        <dbReference type="ARBA" id="ARBA00022989"/>
    </source>
</evidence>
<evidence type="ECO:0000313" key="12">
    <source>
        <dbReference type="Proteomes" id="UP000057737"/>
    </source>
</evidence>
<sequence length="425" mass="44867">MNAVVMLVNIGRDLSLAYRFGTGEIVDAFLLGMLIPTLAVQLIAGSLSVALIPEMLRLSGDNDRSAVAELTASIATLTLGLLFLVTIALIVWRSSFIAVLTSGFDAHRSDLTSFFYLGMQPSIIIQGWSLLVGGMLNAKRHFAVVALAPILRPLAVCATLVLDWGHDYPLVLLTAYLVGAIAEAIWVTLAALHSGISIKPRWGGLSAPLCRLLREFGMAVAGTGLLSGATLANQYFASLAGTGGVAAYSYGAKVASVFIGAGALPLGVAVLPHFSEQVREKNWTAFRSALLLWSWIVVAVSVPVVALICLYSTELVQLLFQRGAFSAEDTQRVASVQRFLALQIPFFLCGTLFVRALASLQHNKLVALVAATNAVINVTGCILLVQAHGVSGIALAVTLAYVVASSLAGFLAFGFIQRAIRAGAK</sequence>
<protein>
    <recommendedName>
        <fullName evidence="13">Virulence factor MviN</fullName>
    </recommendedName>
</protein>
<keyword evidence="3 10" id="KW-0812">Transmembrane</keyword>
<keyword evidence="7 10" id="KW-0472">Membrane</keyword>
<keyword evidence="2" id="KW-1003">Cell membrane</keyword>
<comment type="similarity">
    <text evidence="9">Belongs to the MurJ/MviN family.</text>
</comment>
<dbReference type="GO" id="GO:0015648">
    <property type="term" value="F:lipid-linked peptidoglycan transporter activity"/>
    <property type="evidence" value="ECO:0007669"/>
    <property type="project" value="TreeGrafter"/>
</dbReference>
<dbReference type="PANTHER" id="PTHR47019">
    <property type="entry name" value="LIPID II FLIPPASE MURJ"/>
    <property type="match status" value="1"/>
</dbReference>
<feature type="transmembrane region" description="Helical" evidence="10">
    <location>
        <begin position="339"/>
        <end position="358"/>
    </location>
</feature>
<feature type="transmembrane region" description="Helical" evidence="10">
    <location>
        <begin position="72"/>
        <end position="94"/>
    </location>
</feature>
<dbReference type="InterPro" id="IPR051050">
    <property type="entry name" value="Lipid_II_flippase_MurJ/MviN"/>
</dbReference>
<dbReference type="PRINTS" id="PR01806">
    <property type="entry name" value="VIRFACTRMVIN"/>
</dbReference>
<feature type="transmembrane region" description="Helical" evidence="10">
    <location>
        <begin position="393"/>
        <end position="416"/>
    </location>
</feature>
<feature type="transmembrane region" description="Helical" evidence="10">
    <location>
        <begin position="292"/>
        <end position="313"/>
    </location>
</feature>
<keyword evidence="5" id="KW-0573">Peptidoglycan synthesis</keyword>
<comment type="subcellular location">
    <subcellularLocation>
        <location evidence="1">Cell membrane</location>
        <topology evidence="1">Multi-pass membrane protein</topology>
    </subcellularLocation>
</comment>
<evidence type="ECO:0000256" key="1">
    <source>
        <dbReference type="ARBA" id="ARBA00004651"/>
    </source>
</evidence>
<proteinExistence type="inferred from homology"/>
<evidence type="ECO:0000256" key="7">
    <source>
        <dbReference type="ARBA" id="ARBA00023136"/>
    </source>
</evidence>
<dbReference type="Proteomes" id="UP000057737">
    <property type="component" value="Unassembled WGS sequence"/>
</dbReference>
<feature type="transmembrane region" description="Helical" evidence="10">
    <location>
        <begin position="212"/>
        <end position="236"/>
    </location>
</feature>
<evidence type="ECO:0008006" key="13">
    <source>
        <dbReference type="Google" id="ProtNLM"/>
    </source>
</evidence>
<accession>A0A109JNL1</accession>
<evidence type="ECO:0000256" key="5">
    <source>
        <dbReference type="ARBA" id="ARBA00022984"/>
    </source>
</evidence>
<evidence type="ECO:0000256" key="9">
    <source>
        <dbReference type="ARBA" id="ARBA00061532"/>
    </source>
</evidence>
<evidence type="ECO:0000256" key="10">
    <source>
        <dbReference type="SAM" id="Phobius"/>
    </source>
</evidence>
<dbReference type="GO" id="GO:0005886">
    <property type="term" value="C:plasma membrane"/>
    <property type="evidence" value="ECO:0007669"/>
    <property type="project" value="UniProtKB-SubCell"/>
</dbReference>
<organism evidence="11 12">
    <name type="scientific">Bradyrhizobium macuxiense</name>
    <dbReference type="NCBI Taxonomy" id="1755647"/>
    <lineage>
        <taxon>Bacteria</taxon>
        <taxon>Pseudomonadati</taxon>
        <taxon>Pseudomonadota</taxon>
        <taxon>Alphaproteobacteria</taxon>
        <taxon>Hyphomicrobiales</taxon>
        <taxon>Nitrobacteraceae</taxon>
        <taxon>Bradyrhizobium</taxon>
    </lineage>
</organism>
<name>A0A109JNL1_9BRAD</name>
<keyword evidence="12" id="KW-1185">Reference proteome</keyword>
<evidence type="ECO:0000256" key="3">
    <source>
        <dbReference type="ARBA" id="ARBA00022692"/>
    </source>
</evidence>
<evidence type="ECO:0000256" key="8">
    <source>
        <dbReference type="ARBA" id="ARBA00060041"/>
    </source>
</evidence>
<comment type="caution">
    <text evidence="11">The sequence shown here is derived from an EMBL/GenBank/DDBJ whole genome shotgun (WGS) entry which is preliminary data.</text>
</comment>